<dbReference type="InterPro" id="IPR036282">
    <property type="entry name" value="Glutathione-S-Trfase_C_sf"/>
</dbReference>
<dbReference type="AlphaFoldDB" id="A0A545SV81"/>
<dbReference type="PANTHER" id="PTHR44051">
    <property type="entry name" value="GLUTATHIONE S-TRANSFERASE-RELATED"/>
    <property type="match status" value="1"/>
</dbReference>
<comment type="caution">
    <text evidence="4">The sequence shown here is derived from an EMBL/GenBank/DDBJ whole genome shotgun (WGS) entry which is preliminary data.</text>
</comment>
<dbReference type="SFLD" id="SFLDG00358">
    <property type="entry name" value="Main_(cytGST)"/>
    <property type="match status" value="1"/>
</dbReference>
<dbReference type="EMBL" id="VICH01000004">
    <property type="protein sequence ID" value="TQV68866.1"/>
    <property type="molecule type" value="Genomic_DNA"/>
</dbReference>
<proteinExistence type="inferred from homology"/>
<dbReference type="SFLD" id="SFLDS00019">
    <property type="entry name" value="Glutathione_Transferase_(cytos"/>
    <property type="match status" value="1"/>
</dbReference>
<dbReference type="GO" id="GO:0016740">
    <property type="term" value="F:transferase activity"/>
    <property type="evidence" value="ECO:0007669"/>
    <property type="project" value="UniProtKB-KW"/>
</dbReference>
<gene>
    <name evidence="4" type="ORF">FIL88_04615</name>
</gene>
<dbReference type="InterPro" id="IPR036249">
    <property type="entry name" value="Thioredoxin-like_sf"/>
</dbReference>
<sequence>MSFRLHHVQYGRSVRVLWLIEEIGLEEKLGETLEVIEYKIGSREMFESDLRKISPATRIPALEIGDITMSESGAIVEYLTEAYAPDLAVAPGQRERTDYLQWIHYTETMASLIEQLNMQMVFLRPPVKPSPVVIKINVARLRHTLAGLDAHLEGRAWLLDRGFSAADIMMGFNIFAAPYYVKLDEFPNITAYKARIEALPSYQRVVAREGEQRFYAQDFYPVPTE</sequence>
<dbReference type="Proteomes" id="UP000315816">
    <property type="component" value="Unassembled WGS sequence"/>
</dbReference>
<reference evidence="4 5" key="1">
    <citation type="submission" date="2019-06" db="EMBL/GenBank/DDBJ databases">
        <title>A novel species of marine bacteria.</title>
        <authorList>
            <person name="Wang Y."/>
        </authorList>
    </citation>
    <scope>NUCLEOTIDE SEQUENCE [LARGE SCALE GENOMIC DNA]</scope>
    <source>
        <strain evidence="4 5">MA1-10</strain>
    </source>
</reference>
<dbReference type="SUPFAM" id="SSF52833">
    <property type="entry name" value="Thioredoxin-like"/>
    <property type="match status" value="1"/>
</dbReference>
<protein>
    <submittedName>
        <fullName evidence="4">Glutathione S-transferase family protein</fullName>
    </submittedName>
</protein>
<dbReference type="PROSITE" id="PS50404">
    <property type="entry name" value="GST_NTER"/>
    <property type="match status" value="1"/>
</dbReference>
<dbReference type="Pfam" id="PF00043">
    <property type="entry name" value="GST_C"/>
    <property type="match status" value="1"/>
</dbReference>
<organism evidence="4 5">
    <name type="scientific">Aliiroseovarius halocynthiae</name>
    <dbReference type="NCBI Taxonomy" id="985055"/>
    <lineage>
        <taxon>Bacteria</taxon>
        <taxon>Pseudomonadati</taxon>
        <taxon>Pseudomonadota</taxon>
        <taxon>Alphaproteobacteria</taxon>
        <taxon>Rhodobacterales</taxon>
        <taxon>Paracoccaceae</taxon>
        <taxon>Aliiroseovarius</taxon>
    </lineage>
</organism>
<dbReference type="Gene3D" id="1.20.1050.10">
    <property type="match status" value="1"/>
</dbReference>
<dbReference type="Pfam" id="PF02798">
    <property type="entry name" value="GST_N"/>
    <property type="match status" value="1"/>
</dbReference>
<dbReference type="InterPro" id="IPR010987">
    <property type="entry name" value="Glutathione-S-Trfase_C-like"/>
</dbReference>
<dbReference type="InterPro" id="IPR004046">
    <property type="entry name" value="GST_C"/>
</dbReference>
<evidence type="ECO:0000259" key="2">
    <source>
        <dbReference type="PROSITE" id="PS50404"/>
    </source>
</evidence>
<dbReference type="Gene3D" id="3.40.30.10">
    <property type="entry name" value="Glutaredoxin"/>
    <property type="match status" value="1"/>
</dbReference>
<accession>A0A545SV81</accession>
<dbReference type="InterPro" id="IPR004045">
    <property type="entry name" value="Glutathione_S-Trfase_N"/>
</dbReference>
<keyword evidence="5" id="KW-1185">Reference proteome</keyword>
<dbReference type="InterPro" id="IPR040079">
    <property type="entry name" value="Glutathione_S-Trfase"/>
</dbReference>
<name>A0A545SV81_9RHOB</name>
<comment type="similarity">
    <text evidence="1">Belongs to the GST superfamily.</text>
</comment>
<dbReference type="CDD" id="cd03046">
    <property type="entry name" value="GST_N_GTT1_like"/>
    <property type="match status" value="1"/>
</dbReference>
<dbReference type="PANTHER" id="PTHR44051:SF8">
    <property type="entry name" value="GLUTATHIONE S-TRANSFERASE GSTA"/>
    <property type="match status" value="1"/>
</dbReference>
<dbReference type="OrthoDB" id="5740960at2"/>
<dbReference type="SUPFAM" id="SSF47616">
    <property type="entry name" value="GST C-terminal domain-like"/>
    <property type="match status" value="1"/>
</dbReference>
<keyword evidence="4" id="KW-0808">Transferase</keyword>
<feature type="domain" description="GST N-terminal" evidence="2">
    <location>
        <begin position="1"/>
        <end position="87"/>
    </location>
</feature>
<evidence type="ECO:0000313" key="5">
    <source>
        <dbReference type="Proteomes" id="UP000315816"/>
    </source>
</evidence>
<dbReference type="PROSITE" id="PS50405">
    <property type="entry name" value="GST_CTER"/>
    <property type="match status" value="1"/>
</dbReference>
<feature type="domain" description="GST C-terminal" evidence="3">
    <location>
        <begin position="95"/>
        <end position="219"/>
    </location>
</feature>
<dbReference type="SFLD" id="SFLDG01150">
    <property type="entry name" value="Main.1:_Beta-like"/>
    <property type="match status" value="1"/>
</dbReference>
<evidence type="ECO:0000256" key="1">
    <source>
        <dbReference type="RuleBase" id="RU003494"/>
    </source>
</evidence>
<dbReference type="RefSeq" id="WP_142852622.1">
    <property type="nucleotide sequence ID" value="NZ_FXWW01000001.1"/>
</dbReference>
<evidence type="ECO:0000313" key="4">
    <source>
        <dbReference type="EMBL" id="TQV68866.1"/>
    </source>
</evidence>
<evidence type="ECO:0000259" key="3">
    <source>
        <dbReference type="PROSITE" id="PS50405"/>
    </source>
</evidence>